<proteinExistence type="inferred from homology"/>
<comment type="subcellular location">
    <subcellularLocation>
        <location evidence="1">Cell membrane</location>
        <topology evidence="1">Multi-pass membrane protein</topology>
    </subcellularLocation>
</comment>
<evidence type="ECO:0000313" key="9">
    <source>
        <dbReference type="Proteomes" id="UP000219167"/>
    </source>
</evidence>
<keyword evidence="9" id="KW-1185">Reference proteome</keyword>
<dbReference type="PANTHER" id="PTHR37937">
    <property type="entry name" value="CONJUGATIVE TRANSFER: DNA TRANSPORT"/>
    <property type="match status" value="1"/>
</dbReference>
<evidence type="ECO:0000256" key="3">
    <source>
        <dbReference type="ARBA" id="ARBA00022475"/>
    </source>
</evidence>
<dbReference type="InterPro" id="IPR051539">
    <property type="entry name" value="T4SS-coupling_protein"/>
</dbReference>
<dbReference type="Gene3D" id="3.40.50.300">
    <property type="entry name" value="P-loop containing nucleotide triphosphate hydrolases"/>
    <property type="match status" value="1"/>
</dbReference>
<keyword evidence="4" id="KW-0812">Transmembrane</keyword>
<evidence type="ECO:0000256" key="1">
    <source>
        <dbReference type="ARBA" id="ARBA00004651"/>
    </source>
</evidence>
<keyword evidence="6" id="KW-1133">Transmembrane helix</keyword>
<dbReference type="CDD" id="cd01127">
    <property type="entry name" value="TrwB_TraG_TraD_VirD4"/>
    <property type="match status" value="1"/>
</dbReference>
<evidence type="ECO:0000256" key="2">
    <source>
        <dbReference type="ARBA" id="ARBA00008806"/>
    </source>
</evidence>
<dbReference type="InterPro" id="IPR027417">
    <property type="entry name" value="P-loop_NTPase"/>
</dbReference>
<dbReference type="OrthoDB" id="9759295at2"/>
<gene>
    <name evidence="8" type="ORF">SAMN05892877_109151</name>
</gene>
<dbReference type="PANTHER" id="PTHR37937:SF1">
    <property type="entry name" value="CONJUGATIVE TRANSFER: DNA TRANSPORT"/>
    <property type="match status" value="1"/>
</dbReference>
<dbReference type="AlphaFoldDB" id="A0A285UMU1"/>
<dbReference type="EMBL" id="OBQD01000009">
    <property type="protein sequence ID" value="SOC41936.1"/>
    <property type="molecule type" value="Genomic_DNA"/>
</dbReference>
<evidence type="ECO:0000256" key="4">
    <source>
        <dbReference type="ARBA" id="ARBA00022692"/>
    </source>
</evidence>
<sequence>MNAFEKDFMSDIARGVTTRFLDRQSVPQARWEPCEKIMGSRHMAYDPATPGAKILVGALDGRLIGIDDNRHVMTIAGSRTGKSVTLVNNLLFYRGSVLALDPKGELAAITAERRAALGQRVCILDPFHIAPERLKPYRTSFNPLSLLVPESDTIIEDAGLISDALVIAGGKDPHWDDSAQSWIEGLLLHIATDPAFEGRRNLVTLRALLRTVFVTAGEGEDAPFALELAMLKNAARLQRSDTLGDVGDVIEGAARDFYERPPNERAGVLSTTRRHTKLLDFRAMARVLNGHDFDLSALKTAPQGMTVYLCLPANRMARCSRWLRVFINLLLDAMEREKAKPAVPVLACLDEFPVLGHMKQLEDAAGQIASFGVKLWVVLQDWGQGKALYKERWETFVGNAGILQFFGNNDLMTTEYVSKRLGKTVVKVTREGEAATDQKATGITGRSESLEQYDLLTPDEVSRQFARSDRLKRQLVVWAGYNPLMLQRVEYFDESSPVHPVFAGKYASP</sequence>
<keyword evidence="3" id="KW-1003">Cell membrane</keyword>
<dbReference type="InterPro" id="IPR003688">
    <property type="entry name" value="TraG/VirD4"/>
</dbReference>
<evidence type="ECO:0000256" key="6">
    <source>
        <dbReference type="ARBA" id="ARBA00022989"/>
    </source>
</evidence>
<keyword evidence="7" id="KW-0472">Membrane</keyword>
<evidence type="ECO:0000256" key="5">
    <source>
        <dbReference type="ARBA" id="ARBA00022971"/>
    </source>
</evidence>
<protein>
    <submittedName>
        <fullName evidence="8">Type IV secretion system protein VirD4</fullName>
    </submittedName>
</protein>
<dbReference type="Pfam" id="PF02534">
    <property type="entry name" value="T4SS-DNA_transf"/>
    <property type="match status" value="1"/>
</dbReference>
<organism evidence="8 9">
    <name type="scientific">Rhizobium subbaraonis</name>
    <dbReference type="NCBI Taxonomy" id="908946"/>
    <lineage>
        <taxon>Bacteria</taxon>
        <taxon>Pseudomonadati</taxon>
        <taxon>Pseudomonadota</taxon>
        <taxon>Alphaproteobacteria</taxon>
        <taxon>Hyphomicrobiales</taxon>
        <taxon>Rhizobiaceae</taxon>
        <taxon>Rhizobium/Agrobacterium group</taxon>
        <taxon>Rhizobium</taxon>
    </lineage>
</organism>
<dbReference type="Proteomes" id="UP000219167">
    <property type="component" value="Unassembled WGS sequence"/>
</dbReference>
<name>A0A285UMU1_9HYPH</name>
<accession>A0A285UMU1</accession>
<evidence type="ECO:0000256" key="7">
    <source>
        <dbReference type="ARBA" id="ARBA00023136"/>
    </source>
</evidence>
<dbReference type="RefSeq" id="WP_097140740.1">
    <property type="nucleotide sequence ID" value="NZ_OBQD01000009.1"/>
</dbReference>
<keyword evidence="5" id="KW-0184">Conjugation</keyword>
<comment type="similarity">
    <text evidence="2">Belongs to the VirD4/TraG family.</text>
</comment>
<dbReference type="SUPFAM" id="SSF52540">
    <property type="entry name" value="P-loop containing nucleoside triphosphate hydrolases"/>
    <property type="match status" value="1"/>
</dbReference>
<reference evidence="8 9" key="1">
    <citation type="submission" date="2017-08" db="EMBL/GenBank/DDBJ databases">
        <authorList>
            <person name="de Groot N.N."/>
        </authorList>
    </citation>
    <scope>NUCLEOTIDE SEQUENCE [LARGE SCALE GENOMIC DNA]</scope>
    <source>
        <strain evidence="8 9">JC85</strain>
    </source>
</reference>
<evidence type="ECO:0000313" key="8">
    <source>
        <dbReference type="EMBL" id="SOC41936.1"/>
    </source>
</evidence>
<dbReference type="GO" id="GO:0005886">
    <property type="term" value="C:plasma membrane"/>
    <property type="evidence" value="ECO:0007669"/>
    <property type="project" value="UniProtKB-SubCell"/>
</dbReference>